<keyword evidence="3" id="KW-1185">Reference proteome</keyword>
<organism evidence="2 3">
    <name type="scientific">Pagothenia borchgrevinki</name>
    <name type="common">Bald rockcod</name>
    <name type="synonym">Trematomus borchgrevinki</name>
    <dbReference type="NCBI Taxonomy" id="8213"/>
    <lineage>
        <taxon>Eukaryota</taxon>
        <taxon>Metazoa</taxon>
        <taxon>Chordata</taxon>
        <taxon>Craniata</taxon>
        <taxon>Vertebrata</taxon>
        <taxon>Euteleostomi</taxon>
        <taxon>Actinopterygii</taxon>
        <taxon>Neopterygii</taxon>
        <taxon>Teleostei</taxon>
        <taxon>Neoteleostei</taxon>
        <taxon>Acanthomorphata</taxon>
        <taxon>Eupercaria</taxon>
        <taxon>Perciformes</taxon>
        <taxon>Notothenioidei</taxon>
        <taxon>Nototheniidae</taxon>
        <taxon>Pagothenia</taxon>
    </lineage>
</organism>
<dbReference type="EMBL" id="JBIYXZ010002073">
    <property type="protein sequence ID" value="KAL3060629.1"/>
    <property type="molecule type" value="Genomic_DNA"/>
</dbReference>
<accession>A0ABD2H2X1</accession>
<keyword evidence="1" id="KW-0732">Signal</keyword>
<feature type="signal peptide" evidence="1">
    <location>
        <begin position="1"/>
        <end position="16"/>
    </location>
</feature>
<proteinExistence type="predicted"/>
<dbReference type="InterPro" id="IPR051941">
    <property type="entry name" value="BG_Antigen-Binding_Lectin"/>
</dbReference>
<evidence type="ECO:0000313" key="3">
    <source>
        <dbReference type="Proteomes" id="UP001619887"/>
    </source>
</evidence>
<reference evidence="2 3" key="2">
    <citation type="journal article" date="2024" name="G3 (Bethesda)">
        <title>The genome of the cryopelagic Antarctic bald notothen, Trematomus borchgrevinki.</title>
        <authorList>
            <person name="Rayamajhi N."/>
            <person name="Rivera-Colon A.G."/>
            <person name="Minhas B.F."/>
            <person name="Cheng C.C."/>
            <person name="Catchen J.M."/>
        </authorList>
    </citation>
    <scope>NUCLEOTIDE SEQUENCE [LARGE SCALE GENOMIC DNA]</scope>
    <source>
        <strain evidence="2">AGRC-2024</strain>
    </source>
</reference>
<evidence type="ECO:0000313" key="2">
    <source>
        <dbReference type="EMBL" id="KAL3060629.1"/>
    </source>
</evidence>
<reference evidence="2 3" key="1">
    <citation type="journal article" date="2022" name="G3 (Bethesda)">
        <title>Evaluating Illumina-, Nanopore-, and PacBio-based genome assembly strategies with the bald notothen, Trematomus borchgrevinki.</title>
        <authorList>
            <person name="Rayamajhi N."/>
            <person name="Cheng C.C."/>
            <person name="Catchen J.M."/>
        </authorList>
    </citation>
    <scope>NUCLEOTIDE SEQUENCE [LARGE SCALE GENOMIC DNA]</scope>
    <source>
        <strain evidence="2">AGRC-2024</strain>
    </source>
</reference>
<name>A0ABD2H2X1_PAGBO</name>
<evidence type="ECO:0000256" key="1">
    <source>
        <dbReference type="SAM" id="SignalP"/>
    </source>
</evidence>
<dbReference type="PANTHER" id="PTHR45713:SF6">
    <property type="entry name" value="F5_8 TYPE C DOMAIN-CONTAINING PROTEIN"/>
    <property type="match status" value="1"/>
</dbReference>
<dbReference type="InterPro" id="IPR008979">
    <property type="entry name" value="Galactose-bd-like_sf"/>
</dbReference>
<evidence type="ECO:0008006" key="4">
    <source>
        <dbReference type="Google" id="ProtNLM"/>
    </source>
</evidence>
<dbReference type="SUPFAM" id="SSF49785">
    <property type="entry name" value="Galactose-binding domain-like"/>
    <property type="match status" value="1"/>
</dbReference>
<dbReference type="Gene3D" id="2.60.120.260">
    <property type="entry name" value="Galactose-binding domain-like"/>
    <property type="match status" value="1"/>
</dbReference>
<feature type="chain" id="PRO_5044741587" description="Fucolectin tachylectin-4 pentraxin-1 domain-containing protein" evidence="1">
    <location>
        <begin position="17"/>
        <end position="119"/>
    </location>
</feature>
<dbReference type="PANTHER" id="PTHR45713">
    <property type="entry name" value="FTP DOMAIN-CONTAINING PROTEIN"/>
    <property type="match status" value="1"/>
</dbReference>
<dbReference type="AlphaFoldDB" id="A0ABD2H2X1"/>
<sequence>MLWSLLFFSLIASFNTESIQLSGTETYQSSIYEEGNEKYTSDRAIDEDVEKCVNTLKQMNSWWRIDLMGVYKISSIKIFNKDSVHSDISGAEIYIGYSPECNRAANLKFETIENFNICK</sequence>
<gene>
    <name evidence="2" type="ORF">OYC64_015060</name>
</gene>
<comment type="caution">
    <text evidence="2">The sequence shown here is derived from an EMBL/GenBank/DDBJ whole genome shotgun (WGS) entry which is preliminary data.</text>
</comment>
<dbReference type="Pfam" id="PF22633">
    <property type="entry name" value="F5_F8_type_C_2"/>
    <property type="match status" value="1"/>
</dbReference>
<protein>
    <recommendedName>
        <fullName evidence="4">Fucolectin tachylectin-4 pentraxin-1 domain-containing protein</fullName>
    </recommendedName>
</protein>
<dbReference type="Proteomes" id="UP001619887">
    <property type="component" value="Unassembled WGS sequence"/>
</dbReference>